<dbReference type="InterPro" id="IPR001227">
    <property type="entry name" value="Ac_transferase_dom_sf"/>
</dbReference>
<dbReference type="InterPro" id="IPR049900">
    <property type="entry name" value="PKS_mFAS_DH"/>
</dbReference>
<keyword evidence="3" id="KW-0489">Methyltransferase</keyword>
<dbReference type="InterPro" id="IPR014031">
    <property type="entry name" value="Ketoacyl_synth_C"/>
</dbReference>
<dbReference type="SMART" id="SM00826">
    <property type="entry name" value="PKS_DH"/>
    <property type="match status" value="1"/>
</dbReference>
<dbReference type="Pfam" id="PF23114">
    <property type="entry name" value="NAD-bd_HRPKS_sdrA"/>
    <property type="match status" value="1"/>
</dbReference>
<dbReference type="Gene3D" id="3.40.47.10">
    <property type="match status" value="1"/>
</dbReference>
<dbReference type="Pfam" id="PF14765">
    <property type="entry name" value="PS-DH"/>
    <property type="match status" value="1"/>
</dbReference>
<dbReference type="SMART" id="SM00822">
    <property type="entry name" value="PKS_KR"/>
    <property type="match status" value="1"/>
</dbReference>
<dbReference type="InterPro" id="IPR014030">
    <property type="entry name" value="Ketoacyl_synth_N"/>
</dbReference>
<dbReference type="PROSITE" id="PS52019">
    <property type="entry name" value="PKS_MFAS_DH"/>
    <property type="match status" value="1"/>
</dbReference>
<dbReference type="InterPro" id="IPR013154">
    <property type="entry name" value="ADH-like_N"/>
</dbReference>
<dbReference type="InterPro" id="IPR020807">
    <property type="entry name" value="PKS_DH"/>
</dbReference>
<dbReference type="GO" id="GO:0004312">
    <property type="term" value="F:fatty acid synthase activity"/>
    <property type="evidence" value="ECO:0007669"/>
    <property type="project" value="TreeGrafter"/>
</dbReference>
<dbReference type="CDD" id="cd02440">
    <property type="entry name" value="AdoMet_MTases"/>
    <property type="match status" value="1"/>
</dbReference>
<dbReference type="InterPro" id="IPR056501">
    <property type="entry name" value="NAD-bd_HRPKS_sdrA"/>
</dbReference>
<dbReference type="InterPro" id="IPR020843">
    <property type="entry name" value="ER"/>
</dbReference>
<feature type="domain" description="Ketosynthase family 3 (KS3)" evidence="10">
    <location>
        <begin position="10"/>
        <end position="438"/>
    </location>
</feature>
<dbReference type="Pfam" id="PF02801">
    <property type="entry name" value="Ketoacyl-synt_C"/>
    <property type="match status" value="1"/>
</dbReference>
<feature type="active site" description="Proton donor; for dehydratase activity" evidence="8">
    <location>
        <position position="1189"/>
    </location>
</feature>
<dbReference type="InterPro" id="IPR016035">
    <property type="entry name" value="Acyl_Trfase/lysoPLipase"/>
</dbReference>
<keyword evidence="2" id="KW-0597">Phosphoprotein</keyword>
<organism evidence="12 13">
    <name type="scientific">Penicillium atrosanguineum</name>
    <dbReference type="NCBI Taxonomy" id="1132637"/>
    <lineage>
        <taxon>Eukaryota</taxon>
        <taxon>Fungi</taxon>
        <taxon>Dikarya</taxon>
        <taxon>Ascomycota</taxon>
        <taxon>Pezizomycotina</taxon>
        <taxon>Eurotiomycetes</taxon>
        <taxon>Eurotiomycetidae</taxon>
        <taxon>Eurotiales</taxon>
        <taxon>Aspergillaceae</taxon>
        <taxon>Penicillium</taxon>
    </lineage>
</organism>
<dbReference type="InterPro" id="IPR032821">
    <property type="entry name" value="PKS_assoc"/>
</dbReference>
<dbReference type="InterPro" id="IPR036291">
    <property type="entry name" value="NAD(P)-bd_dom_sf"/>
</dbReference>
<dbReference type="PROSITE" id="PS52004">
    <property type="entry name" value="KS3_2"/>
    <property type="match status" value="1"/>
</dbReference>
<keyword evidence="13" id="KW-1185">Reference proteome</keyword>
<evidence type="ECO:0000256" key="7">
    <source>
        <dbReference type="ARBA" id="ARBA00023315"/>
    </source>
</evidence>
<dbReference type="SUPFAM" id="SSF53335">
    <property type="entry name" value="S-adenosyl-L-methionine-dependent methyltransferases"/>
    <property type="match status" value="1"/>
</dbReference>
<dbReference type="Pfam" id="PF13602">
    <property type="entry name" value="ADH_zinc_N_2"/>
    <property type="match status" value="1"/>
</dbReference>
<protein>
    <submittedName>
        <fullName evidence="12">Uncharacterized protein</fullName>
    </submittedName>
</protein>
<evidence type="ECO:0000256" key="2">
    <source>
        <dbReference type="ARBA" id="ARBA00022553"/>
    </source>
</evidence>
<dbReference type="GO" id="GO:0031177">
    <property type="term" value="F:phosphopantetheine binding"/>
    <property type="evidence" value="ECO:0007669"/>
    <property type="project" value="InterPro"/>
</dbReference>
<evidence type="ECO:0000256" key="1">
    <source>
        <dbReference type="ARBA" id="ARBA00022450"/>
    </source>
</evidence>
<evidence type="ECO:0000256" key="4">
    <source>
        <dbReference type="ARBA" id="ARBA00022679"/>
    </source>
</evidence>
<dbReference type="InterPro" id="IPR036736">
    <property type="entry name" value="ACP-like_sf"/>
</dbReference>
<dbReference type="Gene3D" id="3.40.366.10">
    <property type="entry name" value="Malonyl-Coenzyme A Acyl Carrier Protein, domain 2"/>
    <property type="match status" value="1"/>
</dbReference>
<dbReference type="InterPro" id="IPR042104">
    <property type="entry name" value="PKS_dehydratase_sf"/>
</dbReference>
<dbReference type="InterPro" id="IPR016039">
    <property type="entry name" value="Thiolase-like"/>
</dbReference>
<evidence type="ECO:0000313" key="13">
    <source>
        <dbReference type="Proteomes" id="UP001147746"/>
    </source>
</evidence>
<dbReference type="Pfam" id="PF23297">
    <property type="entry name" value="ACP_SdgA_C"/>
    <property type="match status" value="1"/>
</dbReference>
<dbReference type="GO" id="GO:0008168">
    <property type="term" value="F:methyltransferase activity"/>
    <property type="evidence" value="ECO:0007669"/>
    <property type="project" value="UniProtKB-KW"/>
</dbReference>
<accession>A0A9W9PZ00</accession>
<dbReference type="GO" id="GO:0006633">
    <property type="term" value="P:fatty acid biosynthetic process"/>
    <property type="evidence" value="ECO:0007669"/>
    <property type="project" value="TreeGrafter"/>
</dbReference>
<dbReference type="Pfam" id="PF21089">
    <property type="entry name" value="PKS_DH_N"/>
    <property type="match status" value="1"/>
</dbReference>
<dbReference type="InterPro" id="IPR014043">
    <property type="entry name" value="Acyl_transferase_dom"/>
</dbReference>
<dbReference type="GO" id="GO:0016491">
    <property type="term" value="F:oxidoreductase activity"/>
    <property type="evidence" value="ECO:0007669"/>
    <property type="project" value="InterPro"/>
</dbReference>
<dbReference type="SUPFAM" id="SSF53901">
    <property type="entry name" value="Thiolase-like"/>
    <property type="match status" value="1"/>
</dbReference>
<dbReference type="FunFam" id="3.40.50.720:FF:000209">
    <property type="entry name" value="Polyketide synthase Pks12"/>
    <property type="match status" value="1"/>
</dbReference>
<keyword evidence="5" id="KW-0521">NADP</keyword>
<dbReference type="InterPro" id="IPR020841">
    <property type="entry name" value="PKS_Beta-ketoAc_synthase_dom"/>
</dbReference>
<dbReference type="Pfam" id="PF00698">
    <property type="entry name" value="Acyl_transf_1"/>
    <property type="match status" value="1"/>
</dbReference>
<dbReference type="PANTHER" id="PTHR43775">
    <property type="entry name" value="FATTY ACID SYNTHASE"/>
    <property type="match status" value="1"/>
</dbReference>
<dbReference type="Pfam" id="PF00109">
    <property type="entry name" value="ketoacyl-synt"/>
    <property type="match status" value="1"/>
</dbReference>
<keyword evidence="6" id="KW-0511">Multifunctional enzyme</keyword>
<dbReference type="SUPFAM" id="SSF51735">
    <property type="entry name" value="NAD(P)-binding Rossmann-fold domains"/>
    <property type="match status" value="2"/>
</dbReference>
<keyword evidence="1" id="KW-0596">Phosphopantetheine</keyword>
<evidence type="ECO:0000313" key="12">
    <source>
        <dbReference type="EMBL" id="KAJ5316213.1"/>
    </source>
</evidence>
<dbReference type="Gene3D" id="3.90.180.10">
    <property type="entry name" value="Medium-chain alcohol dehydrogenases, catalytic domain"/>
    <property type="match status" value="1"/>
</dbReference>
<evidence type="ECO:0000256" key="8">
    <source>
        <dbReference type="PROSITE-ProRule" id="PRU01363"/>
    </source>
</evidence>
<dbReference type="InterPro" id="IPR057326">
    <property type="entry name" value="KR_dom"/>
</dbReference>
<dbReference type="Gene3D" id="3.40.50.11460">
    <property type="match status" value="1"/>
</dbReference>
<dbReference type="EMBL" id="JAPZBO010000005">
    <property type="protein sequence ID" value="KAJ5316213.1"/>
    <property type="molecule type" value="Genomic_DNA"/>
</dbReference>
<dbReference type="SMART" id="SM00823">
    <property type="entry name" value="PKS_PP"/>
    <property type="match status" value="1"/>
</dbReference>
<dbReference type="SUPFAM" id="SSF47336">
    <property type="entry name" value="ACP-like"/>
    <property type="match status" value="1"/>
</dbReference>
<dbReference type="InterPro" id="IPR013968">
    <property type="entry name" value="PKS_KR"/>
</dbReference>
<dbReference type="Gene3D" id="3.10.129.110">
    <property type="entry name" value="Polyketide synthase dehydratase"/>
    <property type="match status" value="1"/>
</dbReference>
<dbReference type="SUPFAM" id="SSF55048">
    <property type="entry name" value="Probable ACP-binding domain of malonyl-CoA ACP transacylase"/>
    <property type="match status" value="1"/>
</dbReference>
<dbReference type="Pfam" id="PF08240">
    <property type="entry name" value="ADH_N"/>
    <property type="match status" value="1"/>
</dbReference>
<dbReference type="InterPro" id="IPR009081">
    <property type="entry name" value="PP-bd_ACP"/>
</dbReference>
<feature type="region of interest" description="N-terminal hotdog fold" evidence="8">
    <location>
        <begin position="964"/>
        <end position="1102"/>
    </location>
</feature>
<reference evidence="12" key="1">
    <citation type="submission" date="2022-12" db="EMBL/GenBank/DDBJ databases">
        <authorList>
            <person name="Petersen C."/>
        </authorList>
    </citation>
    <scope>NUCLEOTIDE SEQUENCE</scope>
    <source>
        <strain evidence="12">IBT 21472</strain>
    </source>
</reference>
<dbReference type="Gene3D" id="3.40.50.720">
    <property type="entry name" value="NAD(P)-binding Rossmann-like Domain"/>
    <property type="match status" value="1"/>
</dbReference>
<evidence type="ECO:0000256" key="5">
    <source>
        <dbReference type="ARBA" id="ARBA00022857"/>
    </source>
</evidence>
<comment type="caution">
    <text evidence="12">The sequence shown here is derived from an EMBL/GenBank/DDBJ whole genome shotgun (WGS) entry which is preliminary data.</text>
</comment>
<dbReference type="Gene3D" id="1.10.1200.10">
    <property type="entry name" value="ACP-like"/>
    <property type="match status" value="1"/>
</dbReference>
<dbReference type="PROSITE" id="PS50075">
    <property type="entry name" value="CARRIER"/>
    <property type="match status" value="1"/>
</dbReference>
<dbReference type="CDD" id="cd00833">
    <property type="entry name" value="PKS"/>
    <property type="match status" value="1"/>
</dbReference>
<dbReference type="GO" id="GO:0030639">
    <property type="term" value="P:polyketide biosynthetic process"/>
    <property type="evidence" value="ECO:0007669"/>
    <property type="project" value="UniProtKB-ARBA"/>
</dbReference>
<evidence type="ECO:0000259" key="10">
    <source>
        <dbReference type="PROSITE" id="PS52004"/>
    </source>
</evidence>
<dbReference type="SUPFAM" id="SSF52151">
    <property type="entry name" value="FabD/lysophospholipase-like"/>
    <property type="match status" value="1"/>
</dbReference>
<dbReference type="Proteomes" id="UP001147746">
    <property type="component" value="Unassembled WGS sequence"/>
</dbReference>
<dbReference type="Pfam" id="PF08659">
    <property type="entry name" value="KR"/>
    <property type="match status" value="1"/>
</dbReference>
<dbReference type="InterPro" id="IPR020806">
    <property type="entry name" value="PKS_PP-bd"/>
</dbReference>
<dbReference type="SMART" id="SM00825">
    <property type="entry name" value="PKS_KS"/>
    <property type="match status" value="1"/>
</dbReference>
<keyword evidence="4" id="KW-0808">Transferase</keyword>
<dbReference type="SMART" id="SM00829">
    <property type="entry name" value="PKS_ER"/>
    <property type="match status" value="1"/>
</dbReference>
<feature type="domain" description="Carrier" evidence="9">
    <location>
        <begin position="2494"/>
        <end position="2571"/>
    </location>
</feature>
<dbReference type="InterPro" id="IPR050091">
    <property type="entry name" value="PKS_NRPS_Biosynth_Enz"/>
</dbReference>
<dbReference type="CDD" id="cd05195">
    <property type="entry name" value="enoyl_red"/>
    <property type="match status" value="1"/>
</dbReference>
<dbReference type="InterPro" id="IPR006162">
    <property type="entry name" value="Ppantetheine_attach_site"/>
</dbReference>
<evidence type="ECO:0000256" key="6">
    <source>
        <dbReference type="ARBA" id="ARBA00023268"/>
    </source>
</evidence>
<dbReference type="PANTHER" id="PTHR43775:SF29">
    <property type="entry name" value="ASPERFURANONE POLYKETIDE SYNTHASE AFOG-RELATED"/>
    <property type="match status" value="1"/>
</dbReference>
<dbReference type="InterPro" id="IPR049551">
    <property type="entry name" value="PKS_DH_C"/>
</dbReference>
<dbReference type="InterPro" id="IPR016036">
    <property type="entry name" value="Malonyl_transacylase_ACP-bd"/>
</dbReference>
<reference evidence="12" key="2">
    <citation type="journal article" date="2023" name="IMA Fungus">
        <title>Comparative genomic study of the Penicillium genus elucidates a diverse pangenome and 15 lateral gene transfer events.</title>
        <authorList>
            <person name="Petersen C."/>
            <person name="Sorensen T."/>
            <person name="Nielsen M.R."/>
            <person name="Sondergaard T.E."/>
            <person name="Sorensen J.L."/>
            <person name="Fitzpatrick D.A."/>
            <person name="Frisvad J.C."/>
            <person name="Nielsen K.L."/>
        </authorList>
    </citation>
    <scope>NUCLEOTIDE SEQUENCE</scope>
    <source>
        <strain evidence="12">IBT 21472</strain>
    </source>
</reference>
<feature type="domain" description="PKS/mFAS DH" evidence="11">
    <location>
        <begin position="964"/>
        <end position="1281"/>
    </location>
</feature>
<sequence>MGSTGSAWASEPIAIVGLGCKFAGDAANPSGLWKLMAEGKSAWSEMPASRFNAKGAYHPNHEKLSTMHVKGAHFMKEDVGLFDAAFFNYSAETASTLDPQFRLQLESVYEALENAGLPLSQVAGTNTSVFAGTFVHDYRDSLVRDEDNLPRFFLAGSGTAMASNRISHFFDFRGASMTIDTGCSTALVALHQAVQSLRNGESDMSVVGGTNVLINPDNFKAMGSIGFLSPDGRCFAFDSRANGYGRGEGVATIVIKRLRDAVAAGDPIRAVIRETLLNQDGRTETITSPSQEAQRNLMRECYARAGIDPQGTQYFEAHGTGTPTGDPIEVGAIAAVFQGKKFKSGEPLRIGSVKTNIGHAEATSGLASIIKVTLAMEHGMLPPSVNFEKPNPKLSLEEWGIKVAREFEQWPSLPGCVRRASVNNFGYGGSNSHVIMEDGEYWLETLKSTKTNGITNGSSKNVDGLPSASYETNLVILSGKDEQTTKTMVSNLKAFLEEEQNGLSNEDAKLFLQKLSYTLGQRRTMFPWLAAYPVPINQGIGAAVTALESRSFRASKIADRQPQIAMVFTGQGAQWYAMGRELITTYPVFGGSITEADSILQELGADWSLMEELHRDAETTRVNGTAFSIPICVAVQIALVRLLDSWGIKPSAVTSHSSGEIGAAYAVGAISLRRAMGIAYFRSKLAADLTQRSTAKGGMIAVGLGRQESEGYLKTLTCGGKAVVACVNSPSSTTVAGDLPAVLELEAMLQKDGVFGRRLRVETAYHSHHMSPIAEDYRTALNMMADNSTKPVNRMDSVVYGSPVTGYRMSNAETIADADHWVGSLLQPVQFVDAFTEMVLGGLGSEDGTPSSSVDVVVEIGPHTALGGPIKEILGLPDFEGIKLPYYGCLVRHTNAMESLQALAADLMREGYPVNMEAINFPRGRESEVRVLTNLPPYPWNHSTKHWIEPRVNKALRERSRPPHHLLGQLIPGTNLDEPSWRHILRPLEAPWVRDHSIQSNMLYPGCGFLSLAIEAVREQLALTEETPREIAGYHIRDIDVLQALVIPDTADGLEIQTVLRPVSDKAIGVRGWKQFEVLSVTADNEWTRHVHGLILVEFGDPEKAIGLGLDKNKKPLDPTAGYAKRIDPNDMWNVLTTHGLQYGPTFRNIKSIIQSGKEMRSISEVVIPDTSVAKELPYDHVVHPAFLDSAAQATFTALPGTESRQDSPRVFQSIDRLWISSKISNQFGHAFIADTILHRADAQGIETDITMVDKDAAEGAKPVLEIKKLVLSSLGRSASSGDDKPWEKQLCTKIQWAPDASIGFQTAKLTHSLGANETRAITDIRRVCLYYIQEALAVIPADEVTQLGPDQAKFYEWMQEQVLKAKEGKLGAGSASWLLDSKAERELRTHLAAQSGVPGEIVCRLGQNLLAALLGDKTLFELIKEDGLLEKYEEYAQSQSVSQAADLLRQIVHKNPKARILEIGATAGAFTLAMLQALGTTETGGPLAESYHITSVSCDEDFEVAARGEFAAWNDILSFDSLDIEQDPSMQDFELESYDVVIATQSLSSTTSVSASLSNAKSLMKPGSKLLIIENTQESLEKHFVFGLFTSHASSSVTYWSDSLQEAGFSGVDIEIRDCSSDDLYTTSTMLSTVPLPALPQLPSSGEIVLVTSSKTGPSLESTWLASLQRAISQAGSFSGSLPAVHVVESASATSFAGKVCIFVGEIDKPLLRNLDDTTMAGIKAMATISKGLLWVTRGAAVECRNPDLALAQGFLRSLRNEYLTKLFITLDLDPNDALWSTKSVPAIVKVLNKAFSTTTSVVSESQPGEFEYALRDDNILIPRLFKDISRSKKVSPDDVADQGTSAAVIQPFFQPDRPLSMHVGMPGLMDTIAFDDDPAMSAIDAGADLAPHLIEVEPRAYGVNFRDVMVAMGQLNERIMGLECSGIVKRVGTEAAEQGYSVGDKVFCLLRGPFGSRLHVEWTSVAHMPEDLSFEDAASLPVIFCTAYIGLIDMARMRKGQTVLIHAAAGGVGQAAIMIAKHLGLEIYATVGTPDKRELVMSQYGISDDHIFSSRDTSFAAGVLAATNGRGVDAVLNSLAGPLLQESFNVLAPFGYFIEIGKRDLEINSQLEMRPFTRQVSFSAFYLLASMNHSPLEVHRVLNKLTELLTDKIIAPVHPITAFPMGDFAKAFRLLQTGKHMGKVVLAIGPQDMVPVLPRTPTAKFSSEASYLIVGGLGGIGRSIAHWMMARGAKNLIFMSRSAGNGKNIAFLNELRQTGSIVQAVSCNVSDQADLTRGLRSCEESGLPPIRGVIQAAMVLQDTLYEQMTLAQWQAAVQPKVQGTWNLHKSFDRANSLDFFVILSSIVGVAGNASQTNYAAAGSYQDALARWRVAQGLPAVAIDLGAVKGIGVAQETAGVLARLQRIGHIPVNEEQVLAILGSAILAPYDSQAVIGLHSGPGPHWKRDGDSPLGRDARYIALQPAEGGQKNAGAGDGSGSLASRLASASSPEEAVDLVGVSIAEKLSDIFMIPVSEIDLTKKPSHFGIDSLVAVELRNMLQQHAGAEVSIFGIMQSASLAALAADVAAKSSHVKWDKFKA</sequence>
<dbReference type="Pfam" id="PF16197">
    <property type="entry name" value="KAsynt_C_assoc"/>
    <property type="match status" value="1"/>
</dbReference>
<gene>
    <name evidence="12" type="ORF">N7476_006520</name>
</gene>
<proteinExistence type="predicted"/>
<feature type="active site" description="Proton acceptor; for dehydratase activity" evidence="8">
    <location>
        <position position="996"/>
    </location>
</feature>
<dbReference type="GO" id="GO:0032259">
    <property type="term" value="P:methylation"/>
    <property type="evidence" value="ECO:0007669"/>
    <property type="project" value="UniProtKB-KW"/>
</dbReference>
<dbReference type="GO" id="GO:1901336">
    <property type="term" value="P:lactone biosynthetic process"/>
    <property type="evidence" value="ECO:0007669"/>
    <property type="project" value="UniProtKB-ARBA"/>
</dbReference>
<dbReference type="SMART" id="SM00827">
    <property type="entry name" value="PKS_AT"/>
    <property type="match status" value="1"/>
</dbReference>
<keyword evidence="7" id="KW-0012">Acyltransferase</keyword>
<dbReference type="SUPFAM" id="SSF50129">
    <property type="entry name" value="GroES-like"/>
    <property type="match status" value="1"/>
</dbReference>
<evidence type="ECO:0000259" key="9">
    <source>
        <dbReference type="PROSITE" id="PS50075"/>
    </source>
</evidence>
<dbReference type="InterPro" id="IPR049552">
    <property type="entry name" value="PKS_DH_N"/>
</dbReference>
<evidence type="ECO:0000259" key="11">
    <source>
        <dbReference type="PROSITE" id="PS52019"/>
    </source>
</evidence>
<dbReference type="Gene3D" id="3.40.50.150">
    <property type="entry name" value="Vaccinia Virus protein VP39"/>
    <property type="match status" value="1"/>
</dbReference>
<dbReference type="InterPro" id="IPR029063">
    <property type="entry name" value="SAM-dependent_MTases_sf"/>
</dbReference>
<dbReference type="InterPro" id="IPR011032">
    <property type="entry name" value="GroES-like_sf"/>
</dbReference>
<dbReference type="PROSITE" id="PS00012">
    <property type="entry name" value="PHOSPHOPANTETHEINE"/>
    <property type="match status" value="1"/>
</dbReference>
<feature type="region of interest" description="C-terminal hotdog fold" evidence="8">
    <location>
        <begin position="1122"/>
        <end position="1281"/>
    </location>
</feature>
<evidence type="ECO:0000256" key="3">
    <source>
        <dbReference type="ARBA" id="ARBA00022603"/>
    </source>
</evidence>
<name>A0A9W9PZ00_9EURO</name>